<name>A0A9Q8JHF9_9LACO</name>
<evidence type="ECO:0000256" key="1">
    <source>
        <dbReference type="SAM" id="Phobius"/>
    </source>
</evidence>
<feature type="transmembrane region" description="Helical" evidence="1">
    <location>
        <begin position="151"/>
        <end position="172"/>
    </location>
</feature>
<dbReference type="AlphaFoldDB" id="A0A9Q8JHF9"/>
<feature type="transmembrane region" description="Helical" evidence="1">
    <location>
        <begin position="61"/>
        <end position="86"/>
    </location>
</feature>
<keyword evidence="1" id="KW-1133">Transmembrane helix</keyword>
<accession>A0A9Q8JHF9</accession>
<evidence type="ECO:0000313" key="2">
    <source>
        <dbReference type="EMBL" id="TVV27241.1"/>
    </source>
</evidence>
<dbReference type="EMBL" id="VNHC01000002">
    <property type="protein sequence ID" value="TVV27241.1"/>
    <property type="molecule type" value="Genomic_DNA"/>
</dbReference>
<dbReference type="Proteomes" id="UP000320012">
    <property type="component" value="Unassembled WGS sequence"/>
</dbReference>
<evidence type="ECO:0000313" key="3">
    <source>
        <dbReference type="Proteomes" id="UP000320012"/>
    </source>
</evidence>
<reference evidence="2 3" key="1">
    <citation type="submission" date="2019-07" db="EMBL/GenBank/DDBJ databases">
        <title>Genome sequence of Weissella cibaria GK1.</title>
        <authorList>
            <person name="Choi H.-J."/>
        </authorList>
    </citation>
    <scope>NUCLEOTIDE SEQUENCE [LARGE SCALE GENOMIC DNA]</scope>
    <source>
        <strain evidence="2 3">GK1</strain>
    </source>
</reference>
<keyword evidence="1" id="KW-0472">Membrane</keyword>
<dbReference type="RefSeq" id="WP_145463778.1">
    <property type="nucleotide sequence ID" value="NZ_VNHF01000001.1"/>
</dbReference>
<protein>
    <submittedName>
        <fullName evidence="2">Uncharacterized protein</fullName>
    </submittedName>
</protein>
<feature type="transmembrane region" description="Helical" evidence="1">
    <location>
        <begin position="31"/>
        <end position="49"/>
    </location>
</feature>
<comment type="caution">
    <text evidence="2">The sequence shown here is derived from an EMBL/GenBank/DDBJ whole genome shotgun (WGS) entry which is preliminary data.</text>
</comment>
<gene>
    <name evidence="2" type="ORF">FO435_04800</name>
</gene>
<organism evidence="2 3">
    <name type="scientific">Weissella cibaria</name>
    <dbReference type="NCBI Taxonomy" id="137591"/>
    <lineage>
        <taxon>Bacteria</taxon>
        <taxon>Bacillati</taxon>
        <taxon>Bacillota</taxon>
        <taxon>Bacilli</taxon>
        <taxon>Lactobacillales</taxon>
        <taxon>Lactobacillaceae</taxon>
        <taxon>Weissella</taxon>
    </lineage>
</organism>
<keyword evidence="1" id="KW-0812">Transmembrane</keyword>
<feature type="transmembrane region" description="Helical" evidence="1">
    <location>
        <begin position="106"/>
        <end position="131"/>
    </location>
</feature>
<sequence length="181" mass="20513">MKIGDYKDKDRFLKLFFCLGTAKDLYWSKEALISLVLSILSTVIILMNYQSSLKSDALSLIGLVISGFFAMLGFLIGGLALTIGTLSDDLIRKVDLNGAAKPLMNLIFRFYLIGVVLLFNTINFFFIFLVLIFKFNINKYVWIAWLLGSNYFLFFGLIASVMLMGTNIRILILKSLFLQSK</sequence>
<proteinExistence type="predicted"/>